<dbReference type="NCBIfam" id="TIGR00150">
    <property type="entry name" value="T6A_YjeE"/>
    <property type="match status" value="1"/>
</dbReference>
<proteinExistence type="inferred from homology"/>
<organism evidence="11 12">
    <name type="scientific">Geodia barretti</name>
    <name type="common">Barrett's horny sponge</name>
    <dbReference type="NCBI Taxonomy" id="519541"/>
    <lineage>
        <taxon>Eukaryota</taxon>
        <taxon>Metazoa</taxon>
        <taxon>Porifera</taxon>
        <taxon>Demospongiae</taxon>
        <taxon>Heteroscleromorpha</taxon>
        <taxon>Tetractinellida</taxon>
        <taxon>Astrophorina</taxon>
        <taxon>Geodiidae</taxon>
        <taxon>Geodia</taxon>
    </lineage>
</organism>
<evidence type="ECO:0000256" key="7">
    <source>
        <dbReference type="ARBA" id="ARBA00022741"/>
    </source>
</evidence>
<keyword evidence="5" id="KW-0819">tRNA processing</keyword>
<evidence type="ECO:0000256" key="10">
    <source>
        <dbReference type="ARBA" id="ARBA00032441"/>
    </source>
</evidence>
<keyword evidence="6" id="KW-0479">Metal-binding</keyword>
<dbReference type="GO" id="GO:0002949">
    <property type="term" value="P:tRNA threonylcarbamoyladenosine modification"/>
    <property type="evidence" value="ECO:0007669"/>
    <property type="project" value="InterPro"/>
</dbReference>
<dbReference type="AlphaFoldDB" id="A0AA35SXZ8"/>
<dbReference type="InterPro" id="IPR027417">
    <property type="entry name" value="P-loop_NTPase"/>
</dbReference>
<comment type="similarity">
    <text evidence="2">Belongs to the TsaE family.</text>
</comment>
<dbReference type="EMBL" id="CASHTH010002929">
    <property type="protein sequence ID" value="CAI8037357.1"/>
    <property type="molecule type" value="Genomic_DNA"/>
</dbReference>
<gene>
    <name evidence="11" type="ORF">GBAR_LOCUS20880</name>
</gene>
<protein>
    <recommendedName>
        <fullName evidence="3">tRNA threonylcarbamoyladenosine biosynthesis protein TsaE</fullName>
    </recommendedName>
    <alternativeName>
        <fullName evidence="10">t(6)A37 threonylcarbamoyladenosine biosynthesis protein TsaE</fullName>
    </alternativeName>
</protein>
<keyword evidence="9" id="KW-0460">Magnesium</keyword>
<dbReference type="PANTHER" id="PTHR33540:SF2">
    <property type="entry name" value="TRNA THREONYLCARBAMOYLADENOSINE BIOSYNTHESIS PROTEIN TSAE"/>
    <property type="match status" value="1"/>
</dbReference>
<keyword evidence="7" id="KW-0547">Nucleotide-binding</keyword>
<feature type="non-terminal residue" evidence="11">
    <location>
        <position position="1"/>
    </location>
</feature>
<reference evidence="11" key="1">
    <citation type="submission" date="2023-03" db="EMBL/GenBank/DDBJ databases">
        <authorList>
            <person name="Steffen K."/>
            <person name="Cardenas P."/>
        </authorList>
    </citation>
    <scope>NUCLEOTIDE SEQUENCE</scope>
</reference>
<evidence type="ECO:0000313" key="12">
    <source>
        <dbReference type="Proteomes" id="UP001174909"/>
    </source>
</evidence>
<evidence type="ECO:0000256" key="4">
    <source>
        <dbReference type="ARBA" id="ARBA00022490"/>
    </source>
</evidence>
<dbReference type="SUPFAM" id="SSF52540">
    <property type="entry name" value="P-loop containing nucleoside triphosphate hydrolases"/>
    <property type="match status" value="1"/>
</dbReference>
<name>A0AA35SXZ8_GEOBA</name>
<dbReference type="Proteomes" id="UP001174909">
    <property type="component" value="Unassembled WGS sequence"/>
</dbReference>
<evidence type="ECO:0000256" key="2">
    <source>
        <dbReference type="ARBA" id="ARBA00007599"/>
    </source>
</evidence>
<evidence type="ECO:0000256" key="8">
    <source>
        <dbReference type="ARBA" id="ARBA00022840"/>
    </source>
</evidence>
<dbReference type="Gene3D" id="3.40.50.300">
    <property type="entry name" value="P-loop containing nucleotide triphosphate hydrolases"/>
    <property type="match status" value="1"/>
</dbReference>
<accession>A0AA35SXZ8</accession>
<evidence type="ECO:0000256" key="6">
    <source>
        <dbReference type="ARBA" id="ARBA00022723"/>
    </source>
</evidence>
<dbReference type="InterPro" id="IPR003442">
    <property type="entry name" value="T6A_TsaE"/>
</dbReference>
<evidence type="ECO:0000313" key="11">
    <source>
        <dbReference type="EMBL" id="CAI8037357.1"/>
    </source>
</evidence>
<comment type="subcellular location">
    <subcellularLocation>
        <location evidence="1">Cytoplasm</location>
    </subcellularLocation>
</comment>
<keyword evidence="8" id="KW-0067">ATP-binding</keyword>
<keyword evidence="4" id="KW-0963">Cytoplasm</keyword>
<evidence type="ECO:0000256" key="5">
    <source>
        <dbReference type="ARBA" id="ARBA00022694"/>
    </source>
</evidence>
<dbReference type="GO" id="GO:0005524">
    <property type="term" value="F:ATP binding"/>
    <property type="evidence" value="ECO:0007669"/>
    <property type="project" value="UniProtKB-KW"/>
</dbReference>
<dbReference type="GO" id="GO:0005737">
    <property type="term" value="C:cytoplasm"/>
    <property type="evidence" value="ECO:0007669"/>
    <property type="project" value="UniProtKB-SubCell"/>
</dbReference>
<evidence type="ECO:0000256" key="1">
    <source>
        <dbReference type="ARBA" id="ARBA00004496"/>
    </source>
</evidence>
<dbReference type="GO" id="GO:0046872">
    <property type="term" value="F:metal ion binding"/>
    <property type="evidence" value="ECO:0007669"/>
    <property type="project" value="UniProtKB-KW"/>
</dbReference>
<evidence type="ECO:0000256" key="3">
    <source>
        <dbReference type="ARBA" id="ARBA00019010"/>
    </source>
</evidence>
<dbReference type="PANTHER" id="PTHR33540">
    <property type="entry name" value="TRNA THREONYLCARBAMOYLADENOSINE BIOSYNTHESIS PROTEIN TSAE"/>
    <property type="match status" value="1"/>
</dbReference>
<evidence type="ECO:0000256" key="9">
    <source>
        <dbReference type="ARBA" id="ARBA00022842"/>
    </source>
</evidence>
<comment type="caution">
    <text evidence="11">The sequence shown here is derived from an EMBL/GenBank/DDBJ whole genome shotgun (WGS) entry which is preliminary data.</text>
</comment>
<dbReference type="Pfam" id="PF02367">
    <property type="entry name" value="TsaE"/>
    <property type="match status" value="1"/>
</dbReference>
<sequence>RKLHYQTSTPEETQALGRILGEQTKPGDVYLLTGPLGAGKTCLTQGIAWGLGVVEYARSPTFVIMTRYRGRLTLYHFDLYRINDPLEAWDLGLDEQLFGDGACVVEWADQAEEIFPPDCLWIDLDYATDGAGRTITIDEAPPRYQAMLDALASYSQKQMG</sequence>
<keyword evidence="12" id="KW-1185">Reference proteome</keyword>